<feature type="region of interest" description="Disordered" evidence="5">
    <location>
        <begin position="378"/>
        <end position="399"/>
    </location>
</feature>
<dbReference type="Pfam" id="PF00668">
    <property type="entry name" value="Condensation"/>
    <property type="match status" value="1"/>
</dbReference>
<evidence type="ECO:0000313" key="8">
    <source>
        <dbReference type="Proteomes" id="UP000530234"/>
    </source>
</evidence>
<dbReference type="InterPro" id="IPR001242">
    <property type="entry name" value="Condensation_dom"/>
</dbReference>
<dbReference type="InterPro" id="IPR042099">
    <property type="entry name" value="ANL_N_sf"/>
</dbReference>
<proteinExistence type="inferred from homology"/>
<evidence type="ECO:0000256" key="1">
    <source>
        <dbReference type="ARBA" id="ARBA00001957"/>
    </source>
</evidence>
<evidence type="ECO:0000256" key="5">
    <source>
        <dbReference type="SAM" id="MobiDB-lite"/>
    </source>
</evidence>
<dbReference type="InterPro" id="IPR036736">
    <property type="entry name" value="ACP-like_sf"/>
</dbReference>
<dbReference type="Gene3D" id="3.30.300.30">
    <property type="match status" value="1"/>
</dbReference>
<dbReference type="SUPFAM" id="SSF52777">
    <property type="entry name" value="CoA-dependent acyltransferases"/>
    <property type="match status" value="2"/>
</dbReference>
<dbReference type="InterPro" id="IPR000873">
    <property type="entry name" value="AMP-dep_synth/lig_dom"/>
</dbReference>
<evidence type="ECO:0000256" key="2">
    <source>
        <dbReference type="ARBA" id="ARBA00006432"/>
    </source>
</evidence>
<dbReference type="InterPro" id="IPR045851">
    <property type="entry name" value="AMP-bd_C_sf"/>
</dbReference>
<dbReference type="InterPro" id="IPR025110">
    <property type="entry name" value="AMP-bd_C"/>
</dbReference>
<gene>
    <name evidence="7" type="ORF">FOE67_20760</name>
</gene>
<organism evidence="7 8">
    <name type="scientific">Streptomyces calidiresistens</name>
    <dbReference type="NCBI Taxonomy" id="1485586"/>
    <lineage>
        <taxon>Bacteria</taxon>
        <taxon>Bacillati</taxon>
        <taxon>Actinomycetota</taxon>
        <taxon>Actinomycetes</taxon>
        <taxon>Kitasatosporales</taxon>
        <taxon>Streptomycetaceae</taxon>
        <taxon>Streptomyces</taxon>
    </lineage>
</organism>
<protein>
    <submittedName>
        <fullName evidence="7">Amino acid adenylation domain-containing protein</fullName>
    </submittedName>
</protein>
<evidence type="ECO:0000313" key="7">
    <source>
        <dbReference type="EMBL" id="MBB0231862.1"/>
    </source>
</evidence>
<dbReference type="GO" id="GO:0008610">
    <property type="term" value="P:lipid biosynthetic process"/>
    <property type="evidence" value="ECO:0007669"/>
    <property type="project" value="UniProtKB-ARBA"/>
</dbReference>
<dbReference type="GO" id="GO:0043041">
    <property type="term" value="P:amino acid activation for nonribosomal peptide biosynthetic process"/>
    <property type="evidence" value="ECO:0007669"/>
    <property type="project" value="TreeGrafter"/>
</dbReference>
<accession>A0A7W3XYH7</accession>
<dbReference type="InterPro" id="IPR010071">
    <property type="entry name" value="AA_adenyl_dom"/>
</dbReference>
<dbReference type="Pfam" id="PF00550">
    <property type="entry name" value="PP-binding"/>
    <property type="match status" value="1"/>
</dbReference>
<dbReference type="FunFam" id="1.10.1200.10:FF:000005">
    <property type="entry name" value="Nonribosomal peptide synthetase 1"/>
    <property type="match status" value="1"/>
</dbReference>
<dbReference type="GO" id="GO:0003824">
    <property type="term" value="F:catalytic activity"/>
    <property type="evidence" value="ECO:0007669"/>
    <property type="project" value="InterPro"/>
</dbReference>
<comment type="similarity">
    <text evidence="2">Belongs to the ATP-dependent AMP-binding enzyme family.</text>
</comment>
<dbReference type="InterPro" id="IPR009081">
    <property type="entry name" value="PP-bd_ACP"/>
</dbReference>
<dbReference type="PANTHER" id="PTHR45527">
    <property type="entry name" value="NONRIBOSOMAL PEPTIDE SYNTHETASE"/>
    <property type="match status" value="1"/>
</dbReference>
<dbReference type="NCBIfam" id="TIGR01733">
    <property type="entry name" value="AA-adenyl-dom"/>
    <property type="match status" value="1"/>
</dbReference>
<evidence type="ECO:0000256" key="4">
    <source>
        <dbReference type="ARBA" id="ARBA00022553"/>
    </source>
</evidence>
<feature type="non-terminal residue" evidence="7">
    <location>
        <position position="1043"/>
    </location>
</feature>
<feature type="domain" description="Carrier" evidence="6">
    <location>
        <begin position="396"/>
        <end position="471"/>
    </location>
</feature>
<dbReference type="Pfam" id="PF00501">
    <property type="entry name" value="AMP-binding"/>
    <property type="match status" value="2"/>
</dbReference>
<sequence>GVPDVGVPVVSVGSVVPDAGVEWASVGSGDPAYVIFTSGSTGRPKGVVVGHGALAAHVAAARECFAITPGDRVLSLASLSFDASLEQILPALTTGATVVLRPDEIWSVEDLAARVREHRITVTELTPSYWEEVVARLDTVAPDLAGLRLLVTGGEALPAAPLGRWFDHLPGVPIVNTYGPTEAVVSATAHRVTAPVPGRVPIGRPLGSRRALVVDRRGRPVPVGVPGELLIGGPELALGYLGRPGPTAERFVPDPSGEPGARVYRTGDLVRRLPSGDLEFLGRTDDQVKIRGFRVEPGEIEAVLAECPGVTAAAVTAGPDGPGGRRLIAHVVPAEGTEPSFEALRSHCADHLPDHAVPSFFTTLDRLPVNASGKLDRAALPAPEPGRITGGTPHVPPRDDTERTIAAIWAEVLGVERVGIDDGFFDLGGHSLLATMAVSRVAERLGREIELRTLFENPRIREFAPVVTAARRVDADTVVPADREGPLPLSFAQERLWFLDRMSPLGEDYVLWYCRRVRGGLDRVAWQGALDDVAARHEVLRTALIEVDGRPVQQIRPPAPVPLEWHPAPAGGHGDAGEDVPERVRERAVELARRRFALDEPPMLRSGVWELGPEDHVAVVAFHHVAIDGWSKDVFLEELSACYRARLAGTTADLPPLPVQYADFAVWQRERAASPGAEAGLRYWETALAGVPPLELPTDRPRPAVRSGRGGAVEIPLGDDLPERIDALARRHGATRFMVLLAVVQVVLARWSGQEDIAVGTPVAGRDRVELERLIGFFVNTVVLRGDLSGDPAFTEHLERVRADVLGAFDHREVPFEHVVNRLRPERDLSRTPLFQVMFDVQEGSDASGRLLDREVGTIALPWRSAKFDLTVTFVVSPGRFALNVEYSDDLFEPDTVTRFAEHVGRALVAALDAPTTPVGDLELCAPSERAALTAAGTASASAGDAPRPVRLWGGGGSAVVCGDRVVSYGELEGLSGGVAGALRGAGVGVGDAVGVCVGRGVWSVAAMWGVWRAGGVYVPLDPALPVERLRYMVAEAGVGVVV</sequence>
<dbReference type="Gene3D" id="1.10.1200.10">
    <property type="entry name" value="ACP-like"/>
    <property type="match status" value="1"/>
</dbReference>
<comment type="caution">
    <text evidence="7">The sequence shown here is derived from an EMBL/GenBank/DDBJ whole genome shotgun (WGS) entry which is preliminary data.</text>
</comment>
<dbReference type="InterPro" id="IPR023213">
    <property type="entry name" value="CAT-like_dom_sf"/>
</dbReference>
<dbReference type="Gene3D" id="3.40.50.12780">
    <property type="entry name" value="N-terminal domain of ligase-like"/>
    <property type="match status" value="1"/>
</dbReference>
<keyword evidence="8" id="KW-1185">Reference proteome</keyword>
<dbReference type="CDD" id="cd05930">
    <property type="entry name" value="A_NRPS"/>
    <property type="match status" value="1"/>
</dbReference>
<dbReference type="AlphaFoldDB" id="A0A7W3XYH7"/>
<dbReference type="InterPro" id="IPR020845">
    <property type="entry name" value="AMP-binding_CS"/>
</dbReference>
<dbReference type="InterPro" id="IPR006162">
    <property type="entry name" value="Ppantetheine_attach_site"/>
</dbReference>
<dbReference type="Gene3D" id="3.30.559.30">
    <property type="entry name" value="Nonribosomal peptide synthetase, condensation domain"/>
    <property type="match status" value="1"/>
</dbReference>
<dbReference type="Gene3D" id="3.40.50.980">
    <property type="match status" value="2"/>
</dbReference>
<dbReference type="Proteomes" id="UP000530234">
    <property type="component" value="Unassembled WGS sequence"/>
</dbReference>
<dbReference type="PROSITE" id="PS00012">
    <property type="entry name" value="PHOSPHOPANTETHEINE"/>
    <property type="match status" value="1"/>
</dbReference>
<dbReference type="Gene3D" id="3.30.559.10">
    <property type="entry name" value="Chloramphenicol acetyltransferase-like domain"/>
    <property type="match status" value="1"/>
</dbReference>
<comment type="cofactor">
    <cofactor evidence="1">
        <name>pantetheine 4'-phosphate</name>
        <dbReference type="ChEBI" id="CHEBI:47942"/>
    </cofactor>
</comment>
<dbReference type="CDD" id="cd19531">
    <property type="entry name" value="LCL_NRPS-like"/>
    <property type="match status" value="1"/>
</dbReference>
<keyword evidence="4" id="KW-0597">Phosphoprotein</keyword>
<dbReference type="GO" id="GO:0044550">
    <property type="term" value="P:secondary metabolite biosynthetic process"/>
    <property type="evidence" value="ECO:0007669"/>
    <property type="project" value="TreeGrafter"/>
</dbReference>
<name>A0A7W3XYH7_9ACTN</name>
<dbReference type="FunFam" id="3.30.300.30:FF:000010">
    <property type="entry name" value="Enterobactin synthetase component F"/>
    <property type="match status" value="1"/>
</dbReference>
<dbReference type="GO" id="GO:0005737">
    <property type="term" value="C:cytoplasm"/>
    <property type="evidence" value="ECO:0007669"/>
    <property type="project" value="TreeGrafter"/>
</dbReference>
<feature type="non-terminal residue" evidence="7">
    <location>
        <position position="1"/>
    </location>
</feature>
<dbReference type="SUPFAM" id="SSF56801">
    <property type="entry name" value="Acetyl-CoA synthetase-like"/>
    <property type="match status" value="2"/>
</dbReference>
<dbReference type="EMBL" id="VKHS01000659">
    <property type="protein sequence ID" value="MBB0231862.1"/>
    <property type="molecule type" value="Genomic_DNA"/>
</dbReference>
<evidence type="ECO:0000256" key="3">
    <source>
        <dbReference type="ARBA" id="ARBA00022450"/>
    </source>
</evidence>
<dbReference type="PROSITE" id="PS00455">
    <property type="entry name" value="AMP_BINDING"/>
    <property type="match status" value="1"/>
</dbReference>
<dbReference type="GO" id="GO:0031177">
    <property type="term" value="F:phosphopantetheine binding"/>
    <property type="evidence" value="ECO:0007669"/>
    <property type="project" value="TreeGrafter"/>
</dbReference>
<keyword evidence="3" id="KW-0596">Phosphopantetheine</keyword>
<dbReference type="SUPFAM" id="SSF47336">
    <property type="entry name" value="ACP-like"/>
    <property type="match status" value="1"/>
</dbReference>
<dbReference type="Pfam" id="PF13193">
    <property type="entry name" value="AMP-binding_C"/>
    <property type="match status" value="1"/>
</dbReference>
<evidence type="ECO:0000259" key="6">
    <source>
        <dbReference type="PROSITE" id="PS50075"/>
    </source>
</evidence>
<reference evidence="8" key="1">
    <citation type="submission" date="2019-10" db="EMBL/GenBank/DDBJ databases">
        <title>Streptomyces sp. nov., a novel actinobacterium isolated from alkaline environment.</title>
        <authorList>
            <person name="Golinska P."/>
        </authorList>
    </citation>
    <scope>NUCLEOTIDE SEQUENCE [LARGE SCALE GENOMIC DNA]</scope>
    <source>
        <strain evidence="8">DSM 42108</strain>
    </source>
</reference>
<dbReference type="PANTHER" id="PTHR45527:SF1">
    <property type="entry name" value="FATTY ACID SYNTHASE"/>
    <property type="match status" value="1"/>
</dbReference>
<dbReference type="PROSITE" id="PS50075">
    <property type="entry name" value="CARRIER"/>
    <property type="match status" value="1"/>
</dbReference>